<proteinExistence type="inferred from homology"/>
<evidence type="ECO:0000313" key="13">
    <source>
        <dbReference type="EMBL" id="TPX15201.1"/>
    </source>
</evidence>
<keyword evidence="14" id="KW-1185">Reference proteome</keyword>
<evidence type="ECO:0000256" key="2">
    <source>
        <dbReference type="ARBA" id="ARBA00004496"/>
    </source>
</evidence>
<feature type="domain" description="Sde2 ubiquitin" evidence="11">
    <location>
        <begin position="2"/>
        <end position="85"/>
    </location>
</feature>
<dbReference type="EMBL" id="SKBQ01000023">
    <property type="protein sequence ID" value="TPX15201.1"/>
    <property type="molecule type" value="Genomic_DNA"/>
</dbReference>
<dbReference type="PANTHER" id="PTHR12786:SF1">
    <property type="entry name" value="SPLICING REGULATOR SDE2"/>
    <property type="match status" value="1"/>
</dbReference>
<keyword evidence="6" id="KW-0508">mRNA splicing</keyword>
<feature type="compositionally biased region" description="Acidic residues" evidence="9">
    <location>
        <begin position="222"/>
        <end position="233"/>
    </location>
</feature>
<comment type="caution">
    <text evidence="13">The sequence shown here is derived from an EMBL/GenBank/DDBJ whole genome shotgun (WGS) entry which is preliminary data.</text>
</comment>
<gene>
    <name evidence="13" type="ORF">E0L32_004759</name>
</gene>
<dbReference type="AlphaFoldDB" id="A0A507BE25"/>
<evidence type="ECO:0000259" key="12">
    <source>
        <dbReference type="Pfam" id="PF22782"/>
    </source>
</evidence>
<comment type="subcellular location">
    <subcellularLocation>
        <location evidence="2">Cytoplasm</location>
    </subcellularLocation>
    <subcellularLocation>
        <location evidence="1">Nucleus</location>
    </subcellularLocation>
</comment>
<reference evidence="13 14" key="1">
    <citation type="submission" date="2019-06" db="EMBL/GenBank/DDBJ databases">
        <title>Draft genome sequence of the filamentous fungus Phialemoniopsis curvata isolated from diesel fuel.</title>
        <authorList>
            <person name="Varaljay V.A."/>
            <person name="Lyon W.J."/>
            <person name="Crouch A.L."/>
            <person name="Drake C.E."/>
            <person name="Hollomon J.M."/>
            <person name="Nadeau L.J."/>
            <person name="Nunn H.S."/>
            <person name="Stevenson B.S."/>
            <person name="Bojanowski C.L."/>
            <person name="Crookes-Goodson W.J."/>
        </authorList>
    </citation>
    <scope>NUCLEOTIDE SEQUENCE [LARGE SCALE GENOMIC DNA]</scope>
    <source>
        <strain evidence="13 14">D216</strain>
    </source>
</reference>
<accession>A0A507BE25</accession>
<dbReference type="InterPro" id="IPR024974">
    <property type="entry name" value="Sde2_N"/>
</dbReference>
<dbReference type="Pfam" id="PF22782">
    <property type="entry name" value="SDE2"/>
    <property type="match status" value="1"/>
</dbReference>
<feature type="chain" id="PRO_5021322771" evidence="10">
    <location>
        <begin position="20"/>
        <end position="284"/>
    </location>
</feature>
<evidence type="ECO:0000256" key="4">
    <source>
        <dbReference type="ARBA" id="ARBA00022490"/>
    </source>
</evidence>
<dbReference type="GO" id="GO:0008380">
    <property type="term" value="P:RNA splicing"/>
    <property type="evidence" value="ECO:0007669"/>
    <property type="project" value="UniProtKB-KW"/>
</dbReference>
<dbReference type="Proteomes" id="UP000319257">
    <property type="component" value="Unassembled WGS sequence"/>
</dbReference>
<keyword evidence="10" id="KW-0732">Signal</keyword>
<dbReference type="InterPro" id="IPR051421">
    <property type="entry name" value="RNA_Proc_DNA_Dmg_Regulator"/>
</dbReference>
<dbReference type="GO" id="GO:0005737">
    <property type="term" value="C:cytoplasm"/>
    <property type="evidence" value="ECO:0007669"/>
    <property type="project" value="UniProtKB-SubCell"/>
</dbReference>
<evidence type="ECO:0000256" key="1">
    <source>
        <dbReference type="ARBA" id="ARBA00004123"/>
    </source>
</evidence>
<sequence length="284" mass="31543">MINVLISTFHGLGLPSTLALPVPPTATGSDLWEHLITRLPCSHDRLQLTTLANEEILASSTIPVSSLVSSCYDELLSLRLSVPLLGGKGGFGSQLRAAGGRMSSKRRKNQGDSNASSRNLDGRRIRTVTEAKALAEYLAIKPDMERKEKEKRRQRWEQIVEMTERKEEEIRHGSKGRLDGKWVEDKEEAGERTRDAVLAAMKAGNFKDNLMSTSSDSKSSELDEEMSTDEDAEKELSESSSKATTPPSGSEQQDKGKRRTFFGFDEDDEFMSSEDDEEAPKETK</sequence>
<feature type="compositionally biased region" description="Acidic residues" evidence="9">
    <location>
        <begin position="264"/>
        <end position="284"/>
    </location>
</feature>
<dbReference type="GO" id="GO:0005634">
    <property type="term" value="C:nucleus"/>
    <property type="evidence" value="ECO:0007669"/>
    <property type="project" value="UniProtKB-SubCell"/>
</dbReference>
<evidence type="ECO:0000256" key="8">
    <source>
        <dbReference type="ARBA" id="ARBA00023306"/>
    </source>
</evidence>
<dbReference type="GeneID" id="41972206"/>
<evidence type="ECO:0000256" key="6">
    <source>
        <dbReference type="ARBA" id="ARBA00023187"/>
    </source>
</evidence>
<evidence type="ECO:0000256" key="9">
    <source>
        <dbReference type="SAM" id="MobiDB-lite"/>
    </source>
</evidence>
<dbReference type="GO" id="GO:0006397">
    <property type="term" value="P:mRNA processing"/>
    <property type="evidence" value="ECO:0007669"/>
    <property type="project" value="UniProtKB-KW"/>
</dbReference>
<keyword evidence="4" id="KW-0963">Cytoplasm</keyword>
<organism evidence="13 14">
    <name type="scientific">Thyridium curvatum</name>
    <dbReference type="NCBI Taxonomy" id="1093900"/>
    <lineage>
        <taxon>Eukaryota</taxon>
        <taxon>Fungi</taxon>
        <taxon>Dikarya</taxon>
        <taxon>Ascomycota</taxon>
        <taxon>Pezizomycotina</taxon>
        <taxon>Sordariomycetes</taxon>
        <taxon>Sordariomycetidae</taxon>
        <taxon>Thyridiales</taxon>
        <taxon>Thyridiaceae</taxon>
        <taxon>Thyridium</taxon>
    </lineage>
</organism>
<comment type="similarity">
    <text evidence="3">Belongs to the SDE2 family.</text>
</comment>
<keyword evidence="5" id="KW-0507">mRNA processing</keyword>
<keyword evidence="8" id="KW-0131">Cell cycle</keyword>
<feature type="region of interest" description="Disordered" evidence="9">
    <location>
        <begin position="165"/>
        <end position="191"/>
    </location>
</feature>
<dbReference type="OrthoDB" id="547031at2759"/>
<evidence type="ECO:0000256" key="10">
    <source>
        <dbReference type="SAM" id="SignalP"/>
    </source>
</evidence>
<name>A0A507BE25_9PEZI</name>
<keyword evidence="7" id="KW-0539">Nucleus</keyword>
<dbReference type="InterPro" id="IPR053822">
    <property type="entry name" value="SDE2-like_dom"/>
</dbReference>
<evidence type="ECO:0000256" key="3">
    <source>
        <dbReference type="ARBA" id="ARBA00008726"/>
    </source>
</evidence>
<dbReference type="STRING" id="1093900.A0A507BE25"/>
<dbReference type="RefSeq" id="XP_030996912.1">
    <property type="nucleotide sequence ID" value="XM_031139205.1"/>
</dbReference>
<evidence type="ECO:0000256" key="7">
    <source>
        <dbReference type="ARBA" id="ARBA00023242"/>
    </source>
</evidence>
<evidence type="ECO:0000313" key="14">
    <source>
        <dbReference type="Proteomes" id="UP000319257"/>
    </source>
</evidence>
<feature type="signal peptide" evidence="10">
    <location>
        <begin position="1"/>
        <end position="19"/>
    </location>
</feature>
<dbReference type="PANTHER" id="PTHR12786">
    <property type="entry name" value="SPLICING FACTOR SF3A-RELATED"/>
    <property type="match status" value="1"/>
</dbReference>
<dbReference type="InParanoid" id="A0A507BE25"/>
<feature type="region of interest" description="Disordered" evidence="9">
    <location>
        <begin position="95"/>
        <end position="123"/>
    </location>
</feature>
<protein>
    <submittedName>
        <fullName evidence="13">Uncharacterized protein</fullName>
    </submittedName>
</protein>
<dbReference type="Pfam" id="PF13019">
    <property type="entry name" value="Sde2_N_Ubi_yeast"/>
    <property type="match status" value="1"/>
</dbReference>
<evidence type="ECO:0000259" key="11">
    <source>
        <dbReference type="Pfam" id="PF13019"/>
    </source>
</evidence>
<feature type="domain" description="SDE2-like" evidence="12">
    <location>
        <begin position="86"/>
        <end position="197"/>
    </location>
</feature>
<evidence type="ECO:0000256" key="5">
    <source>
        <dbReference type="ARBA" id="ARBA00022664"/>
    </source>
</evidence>
<feature type="region of interest" description="Disordered" evidence="9">
    <location>
        <begin position="208"/>
        <end position="284"/>
    </location>
</feature>